<dbReference type="EC" id="3.4.21.89" evidence="4 8"/>
<evidence type="ECO:0000256" key="9">
    <source>
        <dbReference type="RuleBase" id="RU362042"/>
    </source>
</evidence>
<feature type="domain" description="Peptidase S26" evidence="10">
    <location>
        <begin position="5"/>
        <end position="149"/>
    </location>
</feature>
<gene>
    <name evidence="11" type="primary">sipV</name>
    <name evidence="11" type="ORF">NRIC_35690</name>
</gene>
<dbReference type="GO" id="GO:0005886">
    <property type="term" value="C:plasma membrane"/>
    <property type="evidence" value="ECO:0007669"/>
    <property type="project" value="UniProtKB-SubCell"/>
</dbReference>
<feature type="active site" evidence="7">
    <location>
        <position position="30"/>
    </location>
</feature>
<evidence type="ECO:0000256" key="3">
    <source>
        <dbReference type="ARBA" id="ARBA00009370"/>
    </source>
</evidence>
<dbReference type="GO" id="GO:0006465">
    <property type="term" value="P:signal peptide processing"/>
    <property type="evidence" value="ECO:0007669"/>
    <property type="project" value="InterPro"/>
</dbReference>
<dbReference type="NCBIfam" id="TIGR02227">
    <property type="entry name" value="sigpep_I_bact"/>
    <property type="match status" value="1"/>
</dbReference>
<comment type="caution">
    <text evidence="11">The sequence shown here is derived from an EMBL/GenBank/DDBJ whole genome shotgun (WGS) entry which is preliminary data.</text>
</comment>
<dbReference type="PROSITE" id="PS00760">
    <property type="entry name" value="SPASE_I_2"/>
    <property type="match status" value="1"/>
</dbReference>
<evidence type="ECO:0000256" key="1">
    <source>
        <dbReference type="ARBA" id="ARBA00000677"/>
    </source>
</evidence>
<dbReference type="PANTHER" id="PTHR43390">
    <property type="entry name" value="SIGNAL PEPTIDASE I"/>
    <property type="match status" value="1"/>
</dbReference>
<evidence type="ECO:0000256" key="2">
    <source>
        <dbReference type="ARBA" id="ARBA00004401"/>
    </source>
</evidence>
<dbReference type="Pfam" id="PF10502">
    <property type="entry name" value="Peptidase_S26"/>
    <property type="match status" value="1"/>
</dbReference>
<name>A0A4P5PH71_9ENTE</name>
<sequence length="163" mass="18812">MIYLCTFMLLGIGLHIYQVIYPEFMVDGDSMYPTFINEEQIKVKAHHQPKRWDVVVFQPPEESEETTYLKRIIGVPGDHIRYKDDQLYLNNIAVDDPFSENTDNFDIRRLLGIKKIPEGYYFVLGDNRGISKDSRLFGLVPEDNIIGIVAEGKDSYEENTGSD</sequence>
<dbReference type="InterPro" id="IPR019756">
    <property type="entry name" value="Pept_S26A_signal_pept_1_Ser-AS"/>
</dbReference>
<keyword evidence="12" id="KW-1185">Reference proteome</keyword>
<dbReference type="InterPro" id="IPR019758">
    <property type="entry name" value="Pept_S26A_signal_pept_1_CS"/>
</dbReference>
<dbReference type="Gene3D" id="2.10.109.10">
    <property type="entry name" value="Umud Fragment, subunit A"/>
    <property type="match status" value="1"/>
</dbReference>
<dbReference type="PROSITE" id="PS00501">
    <property type="entry name" value="SPASE_I_1"/>
    <property type="match status" value="1"/>
</dbReference>
<feature type="active site" evidence="7">
    <location>
        <position position="70"/>
    </location>
</feature>
<keyword evidence="5 8" id="KW-0645">Protease</keyword>
<accession>A0A4P5PH71</accession>
<dbReference type="InterPro" id="IPR036286">
    <property type="entry name" value="LexA/Signal_pep-like_sf"/>
</dbReference>
<dbReference type="InterPro" id="IPR019757">
    <property type="entry name" value="Pept_S26A_signal_pept_1_Lys-AS"/>
</dbReference>
<comment type="subcellular location">
    <subcellularLocation>
        <location evidence="2">Cell membrane</location>
        <topology evidence="2">Single-pass type II membrane protein</topology>
    </subcellularLocation>
    <subcellularLocation>
        <location evidence="9">Membrane</location>
        <topology evidence="9">Single-pass type II membrane protein</topology>
    </subcellularLocation>
</comment>
<dbReference type="InterPro" id="IPR000223">
    <property type="entry name" value="Pept_S26A_signal_pept_1"/>
</dbReference>
<dbReference type="GO" id="GO:0004252">
    <property type="term" value="F:serine-type endopeptidase activity"/>
    <property type="evidence" value="ECO:0007669"/>
    <property type="project" value="InterPro"/>
</dbReference>
<dbReference type="AlphaFoldDB" id="A0A4P5PH71"/>
<comment type="catalytic activity">
    <reaction evidence="1 8">
        <text>Cleavage of hydrophobic, N-terminal signal or leader sequences from secreted and periplasmic proteins.</text>
        <dbReference type="EC" id="3.4.21.89"/>
    </reaction>
</comment>
<evidence type="ECO:0000313" key="12">
    <source>
        <dbReference type="Proteomes" id="UP000290567"/>
    </source>
</evidence>
<dbReference type="GO" id="GO:0009003">
    <property type="term" value="F:signal peptidase activity"/>
    <property type="evidence" value="ECO:0007669"/>
    <property type="project" value="UniProtKB-EC"/>
</dbReference>
<dbReference type="PROSITE" id="PS00761">
    <property type="entry name" value="SPASE_I_3"/>
    <property type="match status" value="1"/>
</dbReference>
<organism evidence="11 12">
    <name type="scientific">Enterococcus florum</name>
    <dbReference type="NCBI Taxonomy" id="2480627"/>
    <lineage>
        <taxon>Bacteria</taxon>
        <taxon>Bacillati</taxon>
        <taxon>Bacillota</taxon>
        <taxon>Bacilli</taxon>
        <taxon>Lactobacillales</taxon>
        <taxon>Enterococcaceae</taxon>
        <taxon>Enterococcus</taxon>
    </lineage>
</organism>
<dbReference type="PANTHER" id="PTHR43390:SF1">
    <property type="entry name" value="CHLOROPLAST PROCESSING PEPTIDASE"/>
    <property type="match status" value="1"/>
</dbReference>
<dbReference type="InterPro" id="IPR019533">
    <property type="entry name" value="Peptidase_S26"/>
</dbReference>
<dbReference type="Proteomes" id="UP000290567">
    <property type="component" value="Unassembled WGS sequence"/>
</dbReference>
<dbReference type="PRINTS" id="PR00727">
    <property type="entry name" value="LEADERPTASE"/>
</dbReference>
<protein>
    <recommendedName>
        <fullName evidence="4 8">Signal peptidase I</fullName>
        <ecNumber evidence="4 8">3.4.21.89</ecNumber>
    </recommendedName>
</protein>
<dbReference type="CDD" id="cd06530">
    <property type="entry name" value="S26_SPase_I"/>
    <property type="match status" value="1"/>
</dbReference>
<proteinExistence type="inferred from homology"/>
<evidence type="ECO:0000256" key="6">
    <source>
        <dbReference type="ARBA" id="ARBA00022801"/>
    </source>
</evidence>
<evidence type="ECO:0000256" key="4">
    <source>
        <dbReference type="ARBA" id="ARBA00013208"/>
    </source>
</evidence>
<evidence type="ECO:0000256" key="7">
    <source>
        <dbReference type="PIRSR" id="PIRSR600223-1"/>
    </source>
</evidence>
<evidence type="ECO:0000256" key="8">
    <source>
        <dbReference type="RuleBase" id="RU003993"/>
    </source>
</evidence>
<evidence type="ECO:0000256" key="5">
    <source>
        <dbReference type="ARBA" id="ARBA00022670"/>
    </source>
</evidence>
<dbReference type="EMBL" id="BJCC01000036">
    <property type="protein sequence ID" value="GCF95678.1"/>
    <property type="molecule type" value="Genomic_DNA"/>
</dbReference>
<evidence type="ECO:0000313" key="11">
    <source>
        <dbReference type="EMBL" id="GCF95678.1"/>
    </source>
</evidence>
<keyword evidence="6 8" id="KW-0378">Hydrolase</keyword>
<reference evidence="12" key="1">
    <citation type="submission" date="2019-02" db="EMBL/GenBank/DDBJ databases">
        <title>Draft genome sequence of Enterococcus sp. Gos25-1.</title>
        <authorList>
            <person name="Tanaka N."/>
            <person name="Shiwa Y."/>
            <person name="Fujita N."/>
        </authorList>
    </citation>
    <scope>NUCLEOTIDE SEQUENCE [LARGE SCALE GENOMIC DNA]</scope>
    <source>
        <strain evidence="12">Gos25-1</strain>
    </source>
</reference>
<comment type="similarity">
    <text evidence="3 9">Belongs to the peptidase S26 family.</text>
</comment>
<dbReference type="SUPFAM" id="SSF51306">
    <property type="entry name" value="LexA/Signal peptidase"/>
    <property type="match status" value="1"/>
</dbReference>
<evidence type="ECO:0000259" key="10">
    <source>
        <dbReference type="Pfam" id="PF10502"/>
    </source>
</evidence>